<organism evidence="2">
    <name type="scientific">Oryza glumipatula</name>
    <dbReference type="NCBI Taxonomy" id="40148"/>
    <lineage>
        <taxon>Eukaryota</taxon>
        <taxon>Viridiplantae</taxon>
        <taxon>Streptophyta</taxon>
        <taxon>Embryophyta</taxon>
        <taxon>Tracheophyta</taxon>
        <taxon>Spermatophyta</taxon>
        <taxon>Magnoliopsida</taxon>
        <taxon>Liliopsida</taxon>
        <taxon>Poales</taxon>
        <taxon>Poaceae</taxon>
        <taxon>BOP clade</taxon>
        <taxon>Oryzoideae</taxon>
        <taxon>Oryzeae</taxon>
        <taxon>Oryzinae</taxon>
        <taxon>Oryza</taxon>
    </lineage>
</organism>
<dbReference type="AlphaFoldDB" id="A0A0E0BT33"/>
<dbReference type="HOGENOM" id="CLU_800178_0_0_1"/>
<feature type="compositionally biased region" description="Polar residues" evidence="1">
    <location>
        <begin position="105"/>
        <end position="122"/>
    </location>
</feature>
<accession>A0A0E0BT33</accession>
<reference evidence="2" key="2">
    <citation type="submission" date="2018-05" db="EMBL/GenBank/DDBJ databases">
        <title>OgluRS3 (Oryza glumaepatula Reference Sequence Version 3).</title>
        <authorList>
            <person name="Zhang J."/>
            <person name="Kudrna D."/>
            <person name="Lee S."/>
            <person name="Talag J."/>
            <person name="Welchert J."/>
            <person name="Wing R.A."/>
        </authorList>
    </citation>
    <scope>NUCLEOTIDE SEQUENCE [LARGE SCALE GENOMIC DNA]</scope>
</reference>
<feature type="compositionally biased region" description="Acidic residues" evidence="1">
    <location>
        <begin position="70"/>
        <end position="79"/>
    </location>
</feature>
<feature type="compositionally biased region" description="Basic and acidic residues" evidence="1">
    <location>
        <begin position="330"/>
        <end position="340"/>
    </location>
</feature>
<evidence type="ECO:0000256" key="1">
    <source>
        <dbReference type="SAM" id="MobiDB-lite"/>
    </source>
</evidence>
<feature type="compositionally biased region" description="Basic and acidic residues" evidence="1">
    <location>
        <begin position="80"/>
        <end position="91"/>
    </location>
</feature>
<evidence type="ECO:0000313" key="2">
    <source>
        <dbReference type="EnsemblPlants" id="OGLUM12G14710.1"/>
    </source>
</evidence>
<feature type="region of interest" description="Disordered" evidence="1">
    <location>
        <begin position="32"/>
        <end position="128"/>
    </location>
</feature>
<dbReference type="Gramene" id="OGLUM12G14710.1">
    <property type="protein sequence ID" value="OGLUM12G14710.1"/>
    <property type="gene ID" value="OGLUM12G14710"/>
</dbReference>
<keyword evidence="3" id="KW-1185">Reference proteome</keyword>
<evidence type="ECO:0000313" key="3">
    <source>
        <dbReference type="Proteomes" id="UP000026961"/>
    </source>
</evidence>
<proteinExistence type="predicted"/>
<feature type="region of interest" description="Disordered" evidence="1">
    <location>
        <begin position="309"/>
        <end position="347"/>
    </location>
</feature>
<dbReference type="Proteomes" id="UP000026961">
    <property type="component" value="Chromosome 12"/>
</dbReference>
<protein>
    <submittedName>
        <fullName evidence="2">Uncharacterized protein</fullName>
    </submittedName>
</protein>
<name>A0A0E0BT33_9ORYZ</name>
<sequence>MRINKAPIIELFTDQGTNHILDAPALGQARWPPLPAAAAAGPPPLPDPPREAASAAARPPENSEERGGADPEEEEEDGLSEERRGGRDKAAGRRAAAALAAAPALSSTKAQAPATGLQQAPNSCRSRRARRSLLSHRVPLRAAQEPTPASSEHHKVAVAPASIMMQTNNGSTNPRLIKSGSEKMVWTPSTRLGDMGNLTAKTRDSLSLKVKERAAIEDRETTIKDKFALGSNESNVGPTSRPGPFGRWEAVVVAQPSVVSATEGVAGTVCSVTSRYGETSYRGGVRTAAGTAPHLLPYMSSPPCLRLVDAESSKARRRRSLDPAPYHPSSPKEVDLETSKMTKRWQR</sequence>
<feature type="compositionally biased region" description="Low complexity" evidence="1">
    <location>
        <begin position="93"/>
        <end position="104"/>
    </location>
</feature>
<dbReference type="EnsemblPlants" id="OGLUM12G14710.1">
    <property type="protein sequence ID" value="OGLUM12G14710.1"/>
    <property type="gene ID" value="OGLUM12G14710"/>
</dbReference>
<feature type="compositionally biased region" description="Low complexity" evidence="1">
    <location>
        <begin position="51"/>
        <end position="60"/>
    </location>
</feature>
<reference evidence="2" key="1">
    <citation type="submission" date="2015-04" db="UniProtKB">
        <authorList>
            <consortium name="EnsemblPlants"/>
        </authorList>
    </citation>
    <scope>IDENTIFICATION</scope>
</reference>